<dbReference type="SUPFAM" id="SSF57625">
    <property type="entry name" value="Invertebrate chitin-binding proteins"/>
    <property type="match status" value="1"/>
</dbReference>
<dbReference type="InterPro" id="IPR036508">
    <property type="entry name" value="Chitin-bd_dom_sf"/>
</dbReference>
<accession>E9G872</accession>
<dbReference type="HOGENOM" id="CLU_1385438_0_0_1"/>
<reference evidence="9 10" key="1">
    <citation type="journal article" date="2011" name="Science">
        <title>The ecoresponsive genome of Daphnia pulex.</title>
        <authorList>
            <person name="Colbourne J.K."/>
            <person name="Pfrender M.E."/>
            <person name="Gilbert D."/>
            <person name="Thomas W.K."/>
            <person name="Tucker A."/>
            <person name="Oakley T.H."/>
            <person name="Tokishita S."/>
            <person name="Aerts A."/>
            <person name="Arnold G.J."/>
            <person name="Basu M.K."/>
            <person name="Bauer D.J."/>
            <person name="Caceres C.E."/>
            <person name="Carmel L."/>
            <person name="Casola C."/>
            <person name="Choi J.H."/>
            <person name="Detter J.C."/>
            <person name="Dong Q."/>
            <person name="Dusheyko S."/>
            <person name="Eads B.D."/>
            <person name="Frohlich T."/>
            <person name="Geiler-Samerotte K.A."/>
            <person name="Gerlach D."/>
            <person name="Hatcher P."/>
            <person name="Jogdeo S."/>
            <person name="Krijgsveld J."/>
            <person name="Kriventseva E.V."/>
            <person name="Kultz D."/>
            <person name="Laforsch C."/>
            <person name="Lindquist E."/>
            <person name="Lopez J."/>
            <person name="Manak J.R."/>
            <person name="Muller J."/>
            <person name="Pangilinan J."/>
            <person name="Patwardhan R.P."/>
            <person name="Pitluck S."/>
            <person name="Pritham E.J."/>
            <person name="Rechtsteiner A."/>
            <person name="Rho M."/>
            <person name="Rogozin I.B."/>
            <person name="Sakarya O."/>
            <person name="Salamov A."/>
            <person name="Schaack S."/>
            <person name="Shapiro H."/>
            <person name="Shiga Y."/>
            <person name="Skalitzky C."/>
            <person name="Smith Z."/>
            <person name="Souvorov A."/>
            <person name="Sung W."/>
            <person name="Tang Z."/>
            <person name="Tsuchiya D."/>
            <person name="Tu H."/>
            <person name="Vos H."/>
            <person name="Wang M."/>
            <person name="Wolf Y.I."/>
            <person name="Yamagata H."/>
            <person name="Yamada T."/>
            <person name="Ye Y."/>
            <person name="Shaw J.R."/>
            <person name="Andrews J."/>
            <person name="Crease T.J."/>
            <person name="Tang H."/>
            <person name="Lucas S.M."/>
            <person name="Robertson H.M."/>
            <person name="Bork P."/>
            <person name="Koonin E.V."/>
            <person name="Zdobnov E.M."/>
            <person name="Grigoriev I.V."/>
            <person name="Lynch M."/>
            <person name="Boore J.L."/>
        </authorList>
    </citation>
    <scope>NUCLEOTIDE SEQUENCE [LARGE SCALE GENOMIC DNA]</scope>
</reference>
<keyword evidence="4" id="KW-1015">Disulfide bond</keyword>
<dbReference type="GO" id="GO:0005576">
    <property type="term" value="C:extracellular region"/>
    <property type="evidence" value="ECO:0007669"/>
    <property type="project" value="InterPro"/>
</dbReference>
<organism evidence="9 10">
    <name type="scientific">Daphnia pulex</name>
    <name type="common">Water flea</name>
    <dbReference type="NCBI Taxonomy" id="6669"/>
    <lineage>
        <taxon>Eukaryota</taxon>
        <taxon>Metazoa</taxon>
        <taxon>Ecdysozoa</taxon>
        <taxon>Arthropoda</taxon>
        <taxon>Crustacea</taxon>
        <taxon>Branchiopoda</taxon>
        <taxon>Diplostraca</taxon>
        <taxon>Cladocera</taxon>
        <taxon>Anomopoda</taxon>
        <taxon>Daphniidae</taxon>
        <taxon>Daphnia</taxon>
    </lineage>
</organism>
<keyword evidence="10" id="KW-1185">Reference proteome</keyword>
<feature type="chain" id="PRO_5003237235" description="Chitin-binding type-2 domain-containing protein" evidence="7">
    <location>
        <begin position="31"/>
        <end position="197"/>
    </location>
</feature>
<feature type="domain" description="Chitin-binding type-2" evidence="8">
    <location>
        <begin position="37"/>
        <end position="93"/>
    </location>
</feature>
<feature type="region of interest" description="Disordered" evidence="6">
    <location>
        <begin position="111"/>
        <end position="132"/>
    </location>
</feature>
<dbReference type="KEGG" id="dpx:DAPPUDRAFT_99760"/>
<evidence type="ECO:0000313" key="10">
    <source>
        <dbReference type="Proteomes" id="UP000000305"/>
    </source>
</evidence>
<dbReference type="InterPro" id="IPR002557">
    <property type="entry name" value="Chitin-bd_dom"/>
</dbReference>
<keyword evidence="2 7" id="KW-0732">Signal</keyword>
<name>E9G872_DAPPU</name>
<keyword evidence="1" id="KW-0147">Chitin-binding</keyword>
<keyword evidence="5" id="KW-0325">Glycoprotein</keyword>
<dbReference type="InterPro" id="IPR051940">
    <property type="entry name" value="Chitin_bind-dev_reg"/>
</dbReference>
<protein>
    <recommendedName>
        <fullName evidence="8">Chitin-binding type-2 domain-containing protein</fullName>
    </recommendedName>
</protein>
<evidence type="ECO:0000256" key="5">
    <source>
        <dbReference type="ARBA" id="ARBA00023180"/>
    </source>
</evidence>
<dbReference type="Pfam" id="PF01607">
    <property type="entry name" value="CBM_14"/>
    <property type="match status" value="1"/>
</dbReference>
<dbReference type="InParanoid" id="E9G872"/>
<dbReference type="GO" id="GO:0008061">
    <property type="term" value="F:chitin binding"/>
    <property type="evidence" value="ECO:0007669"/>
    <property type="project" value="UniProtKB-KW"/>
</dbReference>
<dbReference type="SMART" id="SM00494">
    <property type="entry name" value="ChtBD2"/>
    <property type="match status" value="1"/>
</dbReference>
<keyword evidence="3" id="KW-0677">Repeat</keyword>
<evidence type="ECO:0000256" key="3">
    <source>
        <dbReference type="ARBA" id="ARBA00022737"/>
    </source>
</evidence>
<proteinExistence type="predicted"/>
<dbReference type="PANTHER" id="PTHR23301:SF0">
    <property type="entry name" value="CHITIN-BINDING TYPE-2 DOMAIN-CONTAINING PROTEIN-RELATED"/>
    <property type="match status" value="1"/>
</dbReference>
<evidence type="ECO:0000313" key="9">
    <source>
        <dbReference type="EMBL" id="EFX84324.1"/>
    </source>
</evidence>
<dbReference type="PROSITE" id="PS50940">
    <property type="entry name" value="CHIT_BIND_II"/>
    <property type="match status" value="1"/>
</dbReference>
<evidence type="ECO:0000256" key="2">
    <source>
        <dbReference type="ARBA" id="ARBA00022729"/>
    </source>
</evidence>
<evidence type="ECO:0000256" key="1">
    <source>
        <dbReference type="ARBA" id="ARBA00022669"/>
    </source>
</evidence>
<feature type="signal peptide" evidence="7">
    <location>
        <begin position="1"/>
        <end position="30"/>
    </location>
</feature>
<dbReference type="PANTHER" id="PTHR23301">
    <property type="entry name" value="CHITIN BINDING PERITROPHIN-A"/>
    <property type="match status" value="1"/>
</dbReference>
<evidence type="ECO:0000256" key="6">
    <source>
        <dbReference type="SAM" id="MobiDB-lite"/>
    </source>
</evidence>
<evidence type="ECO:0000259" key="8">
    <source>
        <dbReference type="PROSITE" id="PS50940"/>
    </source>
</evidence>
<evidence type="ECO:0000256" key="4">
    <source>
        <dbReference type="ARBA" id="ARBA00023157"/>
    </source>
</evidence>
<sequence>MFRQFTCIVVSCLLVLQFLTFVVLSPTGQAKLFFKPSVYCSGVNELSSDPTSCSNFYSCIANRLAIRMSCGAGTYFNPTLLICDWPDNVQCNVHGQDKSFVKEVNSERFRPDSAGQLRGPPGISGENFEQGMDDPEFRRGISSPSDARLLGVHLNLLSLLKGPAGPPGPPYLVRQGQQHLHISIIISIHIASNASWP</sequence>
<evidence type="ECO:0000256" key="7">
    <source>
        <dbReference type="SAM" id="SignalP"/>
    </source>
</evidence>
<dbReference type="Proteomes" id="UP000000305">
    <property type="component" value="Unassembled WGS sequence"/>
</dbReference>
<dbReference type="Gene3D" id="2.170.140.10">
    <property type="entry name" value="Chitin binding domain"/>
    <property type="match status" value="1"/>
</dbReference>
<dbReference type="EMBL" id="GL732535">
    <property type="protein sequence ID" value="EFX84324.1"/>
    <property type="molecule type" value="Genomic_DNA"/>
</dbReference>
<dbReference type="OrthoDB" id="6020543at2759"/>
<dbReference type="AlphaFoldDB" id="E9G872"/>
<gene>
    <name evidence="9" type="ORF">DAPPUDRAFT_99760</name>
</gene>